<proteinExistence type="inferred from homology"/>
<evidence type="ECO:0000313" key="2">
    <source>
        <dbReference type="EMBL" id="MFD2726809.1"/>
    </source>
</evidence>
<gene>
    <name evidence="2" type="ORF">ACFSR8_11345</name>
</gene>
<sequence>MNKKIVLITGASKGIGLALAKKMLNENFFVIGTSRTGKISDIENDNFYSLKLDLSKPRSIENACRKISKKFDRIDILINNAGIGPDLYTHSPEIESFKSTFDVNMTGTVFFTEKLIDLISNNGIVLNISSKMGSINVCKLTDSIAYRMSKSALNMYTKILTNRLKDKIRVAAIHPGWVKTSIVETNLKNGRLTSEQSAENIFKFIKSNFTSGTFWNSENESELLW</sequence>
<dbReference type="EMBL" id="JBHULY010000025">
    <property type="protein sequence ID" value="MFD2726809.1"/>
    <property type="molecule type" value="Genomic_DNA"/>
</dbReference>
<dbReference type="RefSeq" id="WP_380292100.1">
    <property type="nucleotide sequence ID" value="NZ_JBHULY010000025.1"/>
</dbReference>
<dbReference type="PANTHER" id="PTHR43544:SF12">
    <property type="entry name" value="NAD(P)-BINDING ROSSMANN-FOLD SUPERFAMILY PROTEIN"/>
    <property type="match status" value="1"/>
</dbReference>
<dbReference type="Gene3D" id="3.40.50.720">
    <property type="entry name" value="NAD(P)-binding Rossmann-like Domain"/>
    <property type="match status" value="1"/>
</dbReference>
<dbReference type="InterPro" id="IPR036291">
    <property type="entry name" value="NAD(P)-bd_dom_sf"/>
</dbReference>
<protein>
    <submittedName>
        <fullName evidence="2">SDR family NAD(P)-dependent oxidoreductase</fullName>
    </submittedName>
</protein>
<comment type="caution">
    <text evidence="2">The sequence shown here is derived from an EMBL/GenBank/DDBJ whole genome shotgun (WGS) entry which is preliminary data.</text>
</comment>
<dbReference type="SUPFAM" id="SSF51735">
    <property type="entry name" value="NAD(P)-binding Rossmann-fold domains"/>
    <property type="match status" value="1"/>
</dbReference>
<reference evidence="3" key="1">
    <citation type="journal article" date="2019" name="Int. J. Syst. Evol. Microbiol.">
        <title>The Global Catalogue of Microorganisms (GCM) 10K type strain sequencing project: providing services to taxonomists for standard genome sequencing and annotation.</title>
        <authorList>
            <consortium name="The Broad Institute Genomics Platform"/>
            <consortium name="The Broad Institute Genome Sequencing Center for Infectious Disease"/>
            <person name="Wu L."/>
            <person name="Ma J."/>
        </authorList>
    </citation>
    <scope>NUCLEOTIDE SEQUENCE [LARGE SCALE GENOMIC DNA]</scope>
    <source>
        <strain evidence="3">KCTC 42398</strain>
    </source>
</reference>
<dbReference type="PANTHER" id="PTHR43544">
    <property type="entry name" value="SHORT-CHAIN DEHYDROGENASE/REDUCTASE"/>
    <property type="match status" value="1"/>
</dbReference>
<comment type="similarity">
    <text evidence="1">Belongs to the short-chain dehydrogenases/reductases (SDR) family.</text>
</comment>
<keyword evidence="3" id="KW-1185">Reference proteome</keyword>
<dbReference type="InterPro" id="IPR051468">
    <property type="entry name" value="Fungal_SecMetab_SDRs"/>
</dbReference>
<name>A0ABW5TD53_9FLAO</name>
<dbReference type="Pfam" id="PF00106">
    <property type="entry name" value="adh_short"/>
    <property type="match status" value="1"/>
</dbReference>
<dbReference type="InterPro" id="IPR002347">
    <property type="entry name" value="SDR_fam"/>
</dbReference>
<accession>A0ABW5TD53</accession>
<dbReference type="PRINTS" id="PR00080">
    <property type="entry name" value="SDRFAMILY"/>
</dbReference>
<dbReference type="Proteomes" id="UP001597476">
    <property type="component" value="Unassembled WGS sequence"/>
</dbReference>
<evidence type="ECO:0000256" key="1">
    <source>
        <dbReference type="RuleBase" id="RU000363"/>
    </source>
</evidence>
<organism evidence="2 3">
    <name type="scientific">Hyunsoonleella rubra</name>
    <dbReference type="NCBI Taxonomy" id="1737062"/>
    <lineage>
        <taxon>Bacteria</taxon>
        <taxon>Pseudomonadati</taxon>
        <taxon>Bacteroidota</taxon>
        <taxon>Flavobacteriia</taxon>
        <taxon>Flavobacteriales</taxon>
        <taxon>Flavobacteriaceae</taxon>
    </lineage>
</organism>
<dbReference type="PRINTS" id="PR00081">
    <property type="entry name" value="GDHRDH"/>
</dbReference>
<evidence type="ECO:0000313" key="3">
    <source>
        <dbReference type="Proteomes" id="UP001597476"/>
    </source>
</evidence>